<accession>A0A1A2ZNI2</accession>
<evidence type="ECO:0000313" key="1">
    <source>
        <dbReference type="EMBL" id="OBI52149.1"/>
    </source>
</evidence>
<name>A0A1A2ZNI2_9MYCO</name>
<dbReference type="EMBL" id="LZKJ01000028">
    <property type="protein sequence ID" value="OBI52149.1"/>
    <property type="molecule type" value="Genomic_DNA"/>
</dbReference>
<organism evidence="1 2">
    <name type="scientific">Mycobacterium kyorinense</name>
    <dbReference type="NCBI Taxonomy" id="487514"/>
    <lineage>
        <taxon>Bacteria</taxon>
        <taxon>Bacillati</taxon>
        <taxon>Actinomycetota</taxon>
        <taxon>Actinomycetes</taxon>
        <taxon>Mycobacteriales</taxon>
        <taxon>Mycobacteriaceae</taxon>
        <taxon>Mycobacterium</taxon>
    </lineage>
</organism>
<evidence type="ECO:0000313" key="2">
    <source>
        <dbReference type="Proteomes" id="UP000093592"/>
    </source>
</evidence>
<sequence>MDGGYGYGFGKEMSMTTTAWAGSACICAMVFFAPLADADPSPSHFVNVRTPSPPMRCQVGSDDSDGAGPNVVCQTAGFPQAPMEPPPYPGWPGDPSVLHRDQAVITEAGQFTWRTANLGMAPPGQPDTILANGQTFDLQGWTIVVTSDGTTFTNDVSGHGMVIDRDYDVTAF</sequence>
<proteinExistence type="predicted"/>
<comment type="caution">
    <text evidence="1">The sequence shown here is derived from an EMBL/GenBank/DDBJ whole genome shotgun (WGS) entry which is preliminary data.</text>
</comment>
<protein>
    <submittedName>
        <fullName evidence="1">Uncharacterized protein</fullName>
    </submittedName>
</protein>
<reference evidence="2" key="1">
    <citation type="submission" date="2016-06" db="EMBL/GenBank/DDBJ databases">
        <authorList>
            <person name="Sutton G."/>
            <person name="Brinkac L."/>
            <person name="Sanka R."/>
            <person name="Adams M."/>
            <person name="Lau E."/>
            <person name="Sam S."/>
            <person name="Sreng N."/>
            <person name="Him V."/>
            <person name="Kerleguer A."/>
            <person name="Cheng S."/>
        </authorList>
    </citation>
    <scope>NUCLEOTIDE SEQUENCE [LARGE SCALE GENOMIC DNA]</scope>
    <source>
        <strain evidence="2">E861</strain>
    </source>
</reference>
<dbReference type="AlphaFoldDB" id="A0A1A2ZNI2"/>
<dbReference type="Proteomes" id="UP000093592">
    <property type="component" value="Unassembled WGS sequence"/>
</dbReference>
<gene>
    <name evidence="1" type="ORF">A5707_12585</name>
</gene>